<name>A0ABN8STG1_9CNID</name>
<keyword evidence="5" id="KW-0297">G-protein coupled receptor</keyword>
<keyword evidence="7" id="KW-0675">Receptor</keyword>
<evidence type="ECO:0000256" key="4">
    <source>
        <dbReference type="ARBA" id="ARBA00022989"/>
    </source>
</evidence>
<feature type="transmembrane region" description="Helical" evidence="10">
    <location>
        <begin position="101"/>
        <end position="121"/>
    </location>
</feature>
<dbReference type="CDD" id="cd00637">
    <property type="entry name" value="7tm_classA_rhodopsin-like"/>
    <property type="match status" value="1"/>
</dbReference>
<feature type="transmembrane region" description="Helical" evidence="10">
    <location>
        <begin position="235"/>
        <end position="259"/>
    </location>
</feature>
<dbReference type="InterPro" id="IPR017452">
    <property type="entry name" value="GPCR_Rhodpsn_7TM"/>
</dbReference>
<gene>
    <name evidence="12" type="ORF">PEVE_00027875</name>
</gene>
<evidence type="ECO:0000256" key="8">
    <source>
        <dbReference type="ARBA" id="ARBA00023180"/>
    </source>
</evidence>
<dbReference type="Proteomes" id="UP001159427">
    <property type="component" value="Unassembled WGS sequence"/>
</dbReference>
<keyword evidence="8" id="KW-0325">Glycoprotein</keyword>
<dbReference type="PRINTS" id="PR00237">
    <property type="entry name" value="GPCRRHODOPSN"/>
</dbReference>
<keyword evidence="9" id="KW-0807">Transducer</keyword>
<dbReference type="PROSITE" id="PS50262">
    <property type="entry name" value="G_PROTEIN_RECEP_F1_2"/>
    <property type="match status" value="1"/>
</dbReference>
<feature type="domain" description="G-protein coupled receptors family 1 profile" evidence="11">
    <location>
        <begin position="25"/>
        <end position="295"/>
    </location>
</feature>
<dbReference type="PANTHER" id="PTHR24246">
    <property type="entry name" value="OLFACTORY RECEPTOR AND ADENOSINE RECEPTOR"/>
    <property type="match status" value="1"/>
</dbReference>
<evidence type="ECO:0000256" key="10">
    <source>
        <dbReference type="SAM" id="Phobius"/>
    </source>
</evidence>
<evidence type="ECO:0000259" key="11">
    <source>
        <dbReference type="PROSITE" id="PS50262"/>
    </source>
</evidence>
<proteinExistence type="predicted"/>
<keyword evidence="3 10" id="KW-0812">Transmembrane</keyword>
<feature type="transmembrane region" description="Helical" evidence="10">
    <location>
        <begin position="164"/>
        <end position="182"/>
    </location>
</feature>
<dbReference type="InterPro" id="IPR000276">
    <property type="entry name" value="GPCR_Rhodpsn"/>
</dbReference>
<evidence type="ECO:0000313" key="13">
    <source>
        <dbReference type="Proteomes" id="UP001159427"/>
    </source>
</evidence>
<evidence type="ECO:0000256" key="5">
    <source>
        <dbReference type="ARBA" id="ARBA00023040"/>
    </source>
</evidence>
<accession>A0ABN8STG1</accession>
<evidence type="ECO:0000256" key="9">
    <source>
        <dbReference type="ARBA" id="ARBA00023224"/>
    </source>
</evidence>
<keyword evidence="13" id="KW-1185">Reference proteome</keyword>
<dbReference type="Gene3D" id="1.20.1070.10">
    <property type="entry name" value="Rhodopsin 7-helix transmembrane proteins"/>
    <property type="match status" value="1"/>
</dbReference>
<comment type="subcellular location">
    <subcellularLocation>
        <location evidence="1">Cell membrane</location>
        <topology evidence="1">Multi-pass membrane protein</topology>
    </subcellularLocation>
</comment>
<evidence type="ECO:0000256" key="2">
    <source>
        <dbReference type="ARBA" id="ARBA00022475"/>
    </source>
</evidence>
<evidence type="ECO:0000313" key="12">
    <source>
        <dbReference type="EMBL" id="CAH3194467.1"/>
    </source>
</evidence>
<protein>
    <recommendedName>
        <fullName evidence="11">G-protein coupled receptors family 1 profile domain-containing protein</fullName>
    </recommendedName>
</protein>
<dbReference type="Pfam" id="PF00001">
    <property type="entry name" value="7tm_1"/>
    <property type="match status" value="1"/>
</dbReference>
<dbReference type="EMBL" id="CALNXI010003849">
    <property type="protein sequence ID" value="CAH3194467.1"/>
    <property type="molecule type" value="Genomic_DNA"/>
</dbReference>
<keyword evidence="2" id="KW-1003">Cell membrane</keyword>
<organism evidence="12 13">
    <name type="scientific">Porites evermanni</name>
    <dbReference type="NCBI Taxonomy" id="104178"/>
    <lineage>
        <taxon>Eukaryota</taxon>
        <taxon>Metazoa</taxon>
        <taxon>Cnidaria</taxon>
        <taxon>Anthozoa</taxon>
        <taxon>Hexacorallia</taxon>
        <taxon>Scleractinia</taxon>
        <taxon>Fungiina</taxon>
        <taxon>Poritidae</taxon>
        <taxon>Porites</taxon>
    </lineage>
</organism>
<evidence type="ECO:0000256" key="7">
    <source>
        <dbReference type="ARBA" id="ARBA00023170"/>
    </source>
</evidence>
<dbReference type="SUPFAM" id="SSF81321">
    <property type="entry name" value="Family A G protein-coupled receptor-like"/>
    <property type="match status" value="1"/>
</dbReference>
<comment type="caution">
    <text evidence="12">The sequence shown here is derived from an EMBL/GenBank/DDBJ whole genome shotgun (WGS) entry which is preliminary data.</text>
</comment>
<feature type="transmembrane region" description="Helical" evidence="10">
    <location>
        <begin position="133"/>
        <end position="152"/>
    </location>
</feature>
<reference evidence="12 13" key="1">
    <citation type="submission" date="2022-05" db="EMBL/GenBank/DDBJ databases">
        <authorList>
            <consortium name="Genoscope - CEA"/>
            <person name="William W."/>
        </authorList>
    </citation>
    <scope>NUCLEOTIDE SEQUENCE [LARGE SCALE GENOMIC DNA]</scope>
</reference>
<keyword evidence="6 10" id="KW-0472">Membrane</keyword>
<evidence type="ECO:0000256" key="1">
    <source>
        <dbReference type="ARBA" id="ARBA00004651"/>
    </source>
</evidence>
<sequence>MMNVQTSFLLSGIFLSVLCPITVLANAFLLLAIYKDPLKTFHGPTACFLVALSIADLTSGLVPQPMVSTCYFLWYRDHPKQIHCPKIMEIAGKVNTILTNLSFFIVLAFSLVQYIVVAHPLRSKELVTTCKTRALLVIISLYAILFEMTKYMGLPQDVFEKIDLHLHSTFSLLLTIIIYMLLQKAFRRQMVQASATLTTGTELTEVRVEPQEGKSESSSQNEKQQRQRLEVKRQFVRLNLVVIVVLLVCSQPSAILWYLDLYSGARIKNSHTLFQIRVIAENTLYLKFLLDPFVFAWRIPEYREALRRALC</sequence>
<dbReference type="PANTHER" id="PTHR24246:SF27">
    <property type="entry name" value="ADENOSINE RECEPTOR, ISOFORM A"/>
    <property type="match status" value="1"/>
</dbReference>
<evidence type="ECO:0000256" key="3">
    <source>
        <dbReference type="ARBA" id="ARBA00022692"/>
    </source>
</evidence>
<evidence type="ECO:0000256" key="6">
    <source>
        <dbReference type="ARBA" id="ARBA00023136"/>
    </source>
</evidence>
<keyword evidence="4 10" id="KW-1133">Transmembrane helix</keyword>
<feature type="transmembrane region" description="Helical" evidence="10">
    <location>
        <begin position="12"/>
        <end position="34"/>
    </location>
</feature>